<dbReference type="Proteomes" id="UP000594024">
    <property type="component" value="Segment"/>
</dbReference>
<organism evidence="1 2">
    <name type="scientific">Erwinia phage pEa_SNUABM_47</name>
    <dbReference type="NCBI Taxonomy" id="2768774"/>
    <lineage>
        <taxon>Viruses</taxon>
        <taxon>Duplodnaviria</taxon>
        <taxon>Heunggongvirae</taxon>
        <taxon>Uroviricota</taxon>
        <taxon>Caudoviricetes</taxon>
        <taxon>Eneladusvirus</taxon>
        <taxon>Eneladusvirus BF</taxon>
    </lineage>
</organism>
<evidence type="ECO:0000313" key="2">
    <source>
        <dbReference type="Proteomes" id="UP000594024"/>
    </source>
</evidence>
<protein>
    <submittedName>
        <fullName evidence="1">Uncharacterized protein</fullName>
    </submittedName>
</protein>
<accession>A0A7L8ZNA7</accession>
<reference evidence="1 2" key="1">
    <citation type="submission" date="2020-08" db="EMBL/GenBank/DDBJ databases">
        <title>Complete genome sequence of Erwinia phage pEa_SNUABM_47.</title>
        <authorList>
            <person name="Kim S.G."/>
            <person name="Lee S.B."/>
            <person name="Park S.C."/>
        </authorList>
    </citation>
    <scope>NUCLEOTIDE SEQUENCE [LARGE SCALE GENOMIC DNA]</scope>
</reference>
<evidence type="ECO:0000313" key="1">
    <source>
        <dbReference type="EMBL" id="QOI71943.1"/>
    </source>
</evidence>
<gene>
    <name evidence="1" type="ORF">pEaSNUABM47_00481</name>
</gene>
<dbReference type="EMBL" id="MT939487">
    <property type="protein sequence ID" value="QOI71943.1"/>
    <property type="molecule type" value="Genomic_DNA"/>
</dbReference>
<sequence>MNNINTLLRQYIKIIKSFDHPITRDEIEIYGFNNCIRNLRTTPCNTSTDLLFDFGRYTHDKKFNHIGIIKVSSELLWYIYFGGNIRFKTDLTEEEIFQQSTVNNFYDLEPDVASNISELISLLEHLWK</sequence>
<name>A0A7L8ZNA7_9CAUD</name>
<proteinExistence type="predicted"/>